<dbReference type="WBParaSite" id="Pan_g1187.t1">
    <property type="protein sequence ID" value="Pan_g1187.t1"/>
    <property type="gene ID" value="Pan_g1187"/>
</dbReference>
<evidence type="ECO:0000313" key="1">
    <source>
        <dbReference type="Proteomes" id="UP000492821"/>
    </source>
</evidence>
<accession>A0A7E4UR84</accession>
<dbReference type="InterPro" id="IPR029052">
    <property type="entry name" value="Metallo-depent_PP-like"/>
</dbReference>
<dbReference type="Proteomes" id="UP000492821">
    <property type="component" value="Unassembled WGS sequence"/>
</dbReference>
<dbReference type="SUPFAM" id="SSF56300">
    <property type="entry name" value="Metallo-dependent phosphatases"/>
    <property type="match status" value="1"/>
</dbReference>
<reference evidence="2" key="2">
    <citation type="submission" date="2020-10" db="UniProtKB">
        <authorList>
            <consortium name="WormBaseParasite"/>
        </authorList>
    </citation>
    <scope>IDENTIFICATION</scope>
</reference>
<name>A0A7E4UR84_PANRE</name>
<organism evidence="1 2">
    <name type="scientific">Panagrellus redivivus</name>
    <name type="common">Microworm</name>
    <dbReference type="NCBI Taxonomy" id="6233"/>
    <lineage>
        <taxon>Eukaryota</taxon>
        <taxon>Metazoa</taxon>
        <taxon>Ecdysozoa</taxon>
        <taxon>Nematoda</taxon>
        <taxon>Chromadorea</taxon>
        <taxon>Rhabditida</taxon>
        <taxon>Tylenchina</taxon>
        <taxon>Panagrolaimomorpha</taxon>
        <taxon>Panagrolaimoidea</taxon>
        <taxon>Panagrolaimidae</taxon>
        <taxon>Panagrellus</taxon>
    </lineage>
</organism>
<protein>
    <submittedName>
        <fullName evidence="2">DUF3700 domain-containing protein</fullName>
    </submittedName>
</protein>
<keyword evidence="1" id="KW-1185">Reference proteome</keyword>
<dbReference type="AlphaFoldDB" id="A0A7E4UR84"/>
<sequence>MTIFSAPYYCGQFDNAAAVMVVDANVQCYFKLLETSLKLEEMKVVPTKTAVKKDSSTRTLIAPDESK</sequence>
<dbReference type="Gene3D" id="3.60.21.10">
    <property type="match status" value="1"/>
</dbReference>
<evidence type="ECO:0000313" key="2">
    <source>
        <dbReference type="WBParaSite" id="Pan_g1187.t1"/>
    </source>
</evidence>
<reference evidence="1" key="1">
    <citation type="journal article" date="2013" name="Genetics">
        <title>The draft genome and transcriptome of Panagrellus redivivus are shaped by the harsh demands of a free-living lifestyle.</title>
        <authorList>
            <person name="Srinivasan J."/>
            <person name="Dillman A.R."/>
            <person name="Macchietto M.G."/>
            <person name="Heikkinen L."/>
            <person name="Lakso M."/>
            <person name="Fracchia K.M."/>
            <person name="Antoshechkin I."/>
            <person name="Mortazavi A."/>
            <person name="Wong G."/>
            <person name="Sternberg P.W."/>
        </authorList>
    </citation>
    <scope>NUCLEOTIDE SEQUENCE [LARGE SCALE GENOMIC DNA]</scope>
    <source>
        <strain evidence="1">MT8872</strain>
    </source>
</reference>
<proteinExistence type="predicted"/>